<feature type="non-terminal residue" evidence="2">
    <location>
        <position position="75"/>
    </location>
</feature>
<name>A0A392RBV8_9FABA</name>
<feature type="region of interest" description="Disordered" evidence="1">
    <location>
        <begin position="1"/>
        <end position="44"/>
    </location>
</feature>
<accession>A0A392RBV8</accession>
<sequence>MDIVNTTPETTSNPTQGNTSQPTQEVSSNPTPPDVGQQADFDASLEPASKKLRISVWAEFKKIKVNGQDKAECIW</sequence>
<comment type="caution">
    <text evidence="2">The sequence shown here is derived from an EMBL/GenBank/DDBJ whole genome shotgun (WGS) entry which is preliminary data.</text>
</comment>
<proteinExistence type="predicted"/>
<evidence type="ECO:0000313" key="3">
    <source>
        <dbReference type="Proteomes" id="UP000265520"/>
    </source>
</evidence>
<evidence type="ECO:0000313" key="2">
    <source>
        <dbReference type="EMBL" id="MCI34061.1"/>
    </source>
</evidence>
<organism evidence="2 3">
    <name type="scientific">Trifolium medium</name>
    <dbReference type="NCBI Taxonomy" id="97028"/>
    <lineage>
        <taxon>Eukaryota</taxon>
        <taxon>Viridiplantae</taxon>
        <taxon>Streptophyta</taxon>
        <taxon>Embryophyta</taxon>
        <taxon>Tracheophyta</taxon>
        <taxon>Spermatophyta</taxon>
        <taxon>Magnoliopsida</taxon>
        <taxon>eudicotyledons</taxon>
        <taxon>Gunneridae</taxon>
        <taxon>Pentapetalae</taxon>
        <taxon>rosids</taxon>
        <taxon>fabids</taxon>
        <taxon>Fabales</taxon>
        <taxon>Fabaceae</taxon>
        <taxon>Papilionoideae</taxon>
        <taxon>50 kb inversion clade</taxon>
        <taxon>NPAAA clade</taxon>
        <taxon>Hologalegina</taxon>
        <taxon>IRL clade</taxon>
        <taxon>Trifolieae</taxon>
        <taxon>Trifolium</taxon>
    </lineage>
</organism>
<reference evidence="2 3" key="1">
    <citation type="journal article" date="2018" name="Front. Plant Sci.">
        <title>Red Clover (Trifolium pratense) and Zigzag Clover (T. medium) - A Picture of Genomic Similarities and Differences.</title>
        <authorList>
            <person name="Dluhosova J."/>
            <person name="Istvanek J."/>
            <person name="Nedelnik J."/>
            <person name="Repkova J."/>
        </authorList>
    </citation>
    <scope>NUCLEOTIDE SEQUENCE [LARGE SCALE GENOMIC DNA]</scope>
    <source>
        <strain evidence="3">cv. 10/8</strain>
        <tissue evidence="2">Leaf</tissue>
    </source>
</reference>
<keyword evidence="3" id="KW-1185">Reference proteome</keyword>
<evidence type="ECO:0000256" key="1">
    <source>
        <dbReference type="SAM" id="MobiDB-lite"/>
    </source>
</evidence>
<dbReference type="Proteomes" id="UP000265520">
    <property type="component" value="Unassembled WGS sequence"/>
</dbReference>
<dbReference type="EMBL" id="LXQA010210005">
    <property type="protein sequence ID" value="MCI34061.1"/>
    <property type="molecule type" value="Genomic_DNA"/>
</dbReference>
<feature type="compositionally biased region" description="Polar residues" evidence="1">
    <location>
        <begin position="1"/>
        <end position="29"/>
    </location>
</feature>
<dbReference type="AlphaFoldDB" id="A0A392RBV8"/>
<protein>
    <submittedName>
        <fullName evidence="2">Uncharacterized protein</fullName>
    </submittedName>
</protein>